<proteinExistence type="predicted"/>
<dbReference type="AlphaFoldDB" id="F2RLS8"/>
<dbReference type="OrthoDB" id="5181666at2"/>
<evidence type="ECO:0000313" key="5">
    <source>
        <dbReference type="Proteomes" id="UP000006854"/>
    </source>
</evidence>
<accession>F2RLS8</accession>
<dbReference type="GO" id="GO:0003677">
    <property type="term" value="F:DNA binding"/>
    <property type="evidence" value="ECO:0007669"/>
    <property type="project" value="InterPro"/>
</dbReference>
<dbReference type="GO" id="GO:0015666">
    <property type="term" value="F:restriction endodeoxyribonuclease activity"/>
    <property type="evidence" value="ECO:0007669"/>
    <property type="project" value="TreeGrafter"/>
</dbReference>
<dbReference type="Proteomes" id="UP000006854">
    <property type="component" value="Chromosome"/>
</dbReference>
<organism evidence="4 5">
    <name type="scientific">Streptomyces venezuelae (strain ATCC 10712 / CBS 650.69 / DSM 40230 / JCM 4526 / NBRC 13096 / PD 04745)</name>
    <dbReference type="NCBI Taxonomy" id="953739"/>
    <lineage>
        <taxon>Bacteria</taxon>
        <taxon>Bacillati</taxon>
        <taxon>Actinomycetota</taxon>
        <taxon>Actinomycetes</taxon>
        <taxon>Kitasatosporales</taxon>
        <taxon>Streptomycetaceae</taxon>
        <taxon>Streptomyces</taxon>
    </lineage>
</organism>
<keyword evidence="2" id="KW-0812">Transmembrane</keyword>
<gene>
    <name evidence="4" type="ordered locus">SVEN_7172</name>
</gene>
<dbReference type="PANTHER" id="PTHR30015">
    <property type="entry name" value="MRR RESTRICTION SYSTEM PROTEIN"/>
    <property type="match status" value="1"/>
</dbReference>
<keyword evidence="2" id="KW-0472">Membrane</keyword>
<dbReference type="PATRIC" id="fig|953739.5.peg.2399"/>
<sequence length="282" mass="28729">MAASGGRERGTAEGGRAAFGRDVVLAVGLAGVVAGGAALFLRTVRAAGAHPPVMPIVLLLVLGVVVAMARWCLTPPRRPGRRGGRRGGDAGRLGHLRGWGRRHAAVEGGTGEDVLEPVAEGAPGVAPVVDEEALDHVAADPYEFEHTVAALCARDGCTSVKVVGGAGDLGADVLATTADGRRVVIQCKRYAPDHRVGSPDLQRFGGTCWSVHEADVAALVTTSSFTDPALDYAASCGILCVDGPALSAWTASEAPAPWDALPPEPGEPAEATAETEAEAAAR</sequence>
<dbReference type="InterPro" id="IPR011335">
    <property type="entry name" value="Restrct_endonuc-II-like"/>
</dbReference>
<evidence type="ECO:0000256" key="1">
    <source>
        <dbReference type="SAM" id="MobiDB-lite"/>
    </source>
</evidence>
<dbReference type="STRING" id="953739.SVEN_7172"/>
<reference evidence="4 5" key="1">
    <citation type="journal article" date="2011" name="BMC Genomics">
        <title>Genome-wide analysis of the role of GlnR in Streptomyces venezuelae provides new insights into global nitrogen regulation in actinomycetes.</title>
        <authorList>
            <person name="Pullan S.T."/>
            <person name="Bibb M.J."/>
            <person name="Merrick M."/>
        </authorList>
    </citation>
    <scope>NUCLEOTIDE SEQUENCE [LARGE SCALE GENOMIC DNA]</scope>
    <source>
        <strain evidence="4">ATCC 10712</strain>
    </source>
</reference>
<dbReference type="EMBL" id="FR845719">
    <property type="protein sequence ID" value="CCA60458.1"/>
    <property type="molecule type" value="Genomic_DNA"/>
</dbReference>
<feature type="domain" description="Restriction endonuclease type IV Mrr" evidence="3">
    <location>
        <begin position="139"/>
        <end position="249"/>
    </location>
</feature>
<dbReference type="InterPro" id="IPR007560">
    <property type="entry name" value="Restrct_endonuc_IV_Mrr"/>
</dbReference>
<keyword evidence="5" id="KW-1185">Reference proteome</keyword>
<name>F2RLS8_STRVP</name>
<evidence type="ECO:0000259" key="3">
    <source>
        <dbReference type="Pfam" id="PF04471"/>
    </source>
</evidence>
<dbReference type="KEGG" id="sve:SVEN_7172"/>
<feature type="region of interest" description="Disordered" evidence="1">
    <location>
        <begin position="254"/>
        <end position="282"/>
    </location>
</feature>
<dbReference type="InterPro" id="IPR052906">
    <property type="entry name" value="Type_IV_Methyl-Rstrct_Enzyme"/>
</dbReference>
<keyword evidence="2" id="KW-1133">Transmembrane helix</keyword>
<dbReference type="PANTHER" id="PTHR30015:SF6">
    <property type="entry name" value="SLL1429 PROTEIN"/>
    <property type="match status" value="1"/>
</dbReference>
<feature type="transmembrane region" description="Helical" evidence="2">
    <location>
        <begin position="53"/>
        <end position="73"/>
    </location>
</feature>
<evidence type="ECO:0000256" key="2">
    <source>
        <dbReference type="SAM" id="Phobius"/>
    </source>
</evidence>
<dbReference type="Gene3D" id="3.40.1350.10">
    <property type="match status" value="1"/>
</dbReference>
<dbReference type="HOGENOM" id="CLU_072803_0_0_11"/>
<protein>
    <recommendedName>
        <fullName evidence="3">Restriction endonuclease type IV Mrr domain-containing protein</fullName>
    </recommendedName>
</protein>
<dbReference type="GO" id="GO:0009307">
    <property type="term" value="P:DNA restriction-modification system"/>
    <property type="evidence" value="ECO:0007669"/>
    <property type="project" value="InterPro"/>
</dbReference>
<dbReference type="eggNOG" id="COG1787">
    <property type="taxonomic scope" value="Bacteria"/>
</dbReference>
<evidence type="ECO:0000313" key="4">
    <source>
        <dbReference type="EMBL" id="CCA60458.1"/>
    </source>
</evidence>
<dbReference type="InterPro" id="IPR011856">
    <property type="entry name" value="tRNA_endonuc-like_dom_sf"/>
</dbReference>
<feature type="transmembrane region" description="Helical" evidence="2">
    <location>
        <begin position="23"/>
        <end position="41"/>
    </location>
</feature>
<dbReference type="SUPFAM" id="SSF52980">
    <property type="entry name" value="Restriction endonuclease-like"/>
    <property type="match status" value="1"/>
</dbReference>
<feature type="compositionally biased region" description="Acidic residues" evidence="1">
    <location>
        <begin position="273"/>
        <end position="282"/>
    </location>
</feature>
<dbReference type="Pfam" id="PF04471">
    <property type="entry name" value="Mrr_cat"/>
    <property type="match status" value="1"/>
</dbReference>